<sequence>MEPREPRPVLPCMRAFLIVLGLLALPATALPVPAAAQSWCGNPGLTPTEATICDDVILSRLDRRLAELYGADGAGRAGLSPSQRDWLKRRNACGTDVVCIEMAYRDRIRRLEPAARPDRTTLPMAQIPRYDGDRPAALPEGARLRPWCDGRLNSTEEVICRTPRLADMDAALGAVYGAAKAADGDRAQMSWLRQKRDACGTDPQCIGLAYLERIVELGARIRRQ</sequence>
<reference evidence="1" key="1">
    <citation type="journal article" date="2014" name="Int. J. Syst. Evol. Microbiol.">
        <title>Complete genome sequence of Corynebacterium casei LMG S-19264T (=DSM 44701T), isolated from a smear-ripened cheese.</title>
        <authorList>
            <consortium name="US DOE Joint Genome Institute (JGI-PGF)"/>
            <person name="Walter F."/>
            <person name="Albersmeier A."/>
            <person name="Kalinowski J."/>
            <person name="Ruckert C."/>
        </authorList>
    </citation>
    <scope>NUCLEOTIDE SEQUENCE</scope>
    <source>
        <strain evidence="1">CGMCC 1.6293</strain>
    </source>
</reference>
<evidence type="ECO:0000313" key="2">
    <source>
        <dbReference type="Proteomes" id="UP000649829"/>
    </source>
</evidence>
<keyword evidence="2" id="KW-1185">Reference proteome</keyword>
<comment type="caution">
    <text evidence="1">The sequence shown here is derived from an EMBL/GenBank/DDBJ whole genome shotgun (WGS) entry which is preliminary data.</text>
</comment>
<proteinExistence type="predicted"/>
<organism evidence="1 2">
    <name type="scientific">Pseudooceanicola nanhaiensis</name>
    <dbReference type="NCBI Taxonomy" id="375761"/>
    <lineage>
        <taxon>Bacteria</taxon>
        <taxon>Pseudomonadati</taxon>
        <taxon>Pseudomonadota</taxon>
        <taxon>Alphaproteobacteria</taxon>
        <taxon>Rhodobacterales</taxon>
        <taxon>Paracoccaceae</taxon>
        <taxon>Pseudooceanicola</taxon>
    </lineage>
</organism>
<dbReference type="AlphaFoldDB" id="A0A917SVH9"/>
<evidence type="ECO:0008006" key="3">
    <source>
        <dbReference type="Google" id="ProtNLM"/>
    </source>
</evidence>
<dbReference type="EMBL" id="BMLF01000001">
    <property type="protein sequence ID" value="GGL98404.1"/>
    <property type="molecule type" value="Genomic_DNA"/>
</dbReference>
<dbReference type="GO" id="GO:0005576">
    <property type="term" value="C:extracellular region"/>
    <property type="evidence" value="ECO:0007669"/>
    <property type="project" value="TreeGrafter"/>
</dbReference>
<reference evidence="1" key="2">
    <citation type="submission" date="2020-09" db="EMBL/GenBank/DDBJ databases">
        <authorList>
            <person name="Sun Q."/>
            <person name="Zhou Y."/>
        </authorList>
    </citation>
    <scope>NUCLEOTIDE SEQUENCE</scope>
    <source>
        <strain evidence="1">CGMCC 1.6293</strain>
    </source>
</reference>
<name>A0A917SVH9_9RHOB</name>
<dbReference type="Proteomes" id="UP000649829">
    <property type="component" value="Unassembled WGS sequence"/>
</dbReference>
<protein>
    <recommendedName>
        <fullName evidence="3">Lysozyme inhibitor LprI N-terminal domain-containing protein</fullName>
    </recommendedName>
</protein>
<accession>A0A917SVH9</accession>
<evidence type="ECO:0000313" key="1">
    <source>
        <dbReference type="EMBL" id="GGL98404.1"/>
    </source>
</evidence>
<dbReference type="PANTHER" id="PTHR37549">
    <property type="entry name" value="LIPOPROTEIN LPRI"/>
    <property type="match status" value="1"/>
</dbReference>
<dbReference type="InterPro" id="IPR052755">
    <property type="entry name" value="Lysozyme_Inhibitor_LprI"/>
</dbReference>
<dbReference type="PANTHER" id="PTHR37549:SF1">
    <property type="entry name" value="LIPOPROTEIN LPRI"/>
    <property type="match status" value="1"/>
</dbReference>
<gene>
    <name evidence="1" type="ORF">GCM10011534_20480</name>
</gene>